<evidence type="ECO:0000313" key="2">
    <source>
        <dbReference type="Proteomes" id="UP000030671"/>
    </source>
</evidence>
<dbReference type="RefSeq" id="XP_009550446.1">
    <property type="nucleotide sequence ID" value="XM_009552151.1"/>
</dbReference>
<dbReference type="GeneID" id="20666370"/>
<dbReference type="eggNOG" id="KOG4674">
    <property type="taxonomic scope" value="Eukaryota"/>
</dbReference>
<evidence type="ECO:0000313" key="1">
    <source>
        <dbReference type="EMBL" id="ETW78482.1"/>
    </source>
</evidence>
<dbReference type="HOGENOM" id="CLU_1652367_0_0_1"/>
<dbReference type="Proteomes" id="UP000030671">
    <property type="component" value="Unassembled WGS sequence"/>
</dbReference>
<protein>
    <submittedName>
        <fullName evidence="1">Uncharacterized protein</fullName>
    </submittedName>
</protein>
<accession>W4JY24</accession>
<dbReference type="OrthoDB" id="3039781at2759"/>
<sequence length="160" mass="17379">MVQAYTKERDTLKSMLARTGGGASAEPYVSGTGSWTGSGGVNGAAGSVASELQEVFGTYKMEMGADSVRVRDELVKLQWENGQLGALLAKANAKIKYAAERHKMALEQICGMSVWLQELHDKYARANIECNRTITAVISANGKVEQLVNERANLRAEKRI</sequence>
<gene>
    <name evidence="1" type="ORF">HETIRDRAFT_108674</name>
</gene>
<name>W4JY24_HETIT</name>
<proteinExistence type="predicted"/>
<organism evidence="1 2">
    <name type="scientific">Heterobasidion irregulare (strain TC 32-1)</name>
    <dbReference type="NCBI Taxonomy" id="747525"/>
    <lineage>
        <taxon>Eukaryota</taxon>
        <taxon>Fungi</taxon>
        <taxon>Dikarya</taxon>
        <taxon>Basidiomycota</taxon>
        <taxon>Agaricomycotina</taxon>
        <taxon>Agaricomycetes</taxon>
        <taxon>Russulales</taxon>
        <taxon>Bondarzewiaceae</taxon>
        <taxon>Heterobasidion</taxon>
        <taxon>Heterobasidion annosum species complex</taxon>
    </lineage>
</organism>
<reference evidence="1 2" key="1">
    <citation type="journal article" date="2012" name="New Phytol.">
        <title>Insight into trade-off between wood decay and parasitism from the genome of a fungal forest pathogen.</title>
        <authorList>
            <person name="Olson A."/>
            <person name="Aerts A."/>
            <person name="Asiegbu F."/>
            <person name="Belbahri L."/>
            <person name="Bouzid O."/>
            <person name="Broberg A."/>
            <person name="Canback B."/>
            <person name="Coutinho P.M."/>
            <person name="Cullen D."/>
            <person name="Dalman K."/>
            <person name="Deflorio G."/>
            <person name="van Diepen L.T."/>
            <person name="Dunand C."/>
            <person name="Duplessis S."/>
            <person name="Durling M."/>
            <person name="Gonthier P."/>
            <person name="Grimwood J."/>
            <person name="Fossdal C.G."/>
            <person name="Hansson D."/>
            <person name="Henrissat B."/>
            <person name="Hietala A."/>
            <person name="Himmelstrand K."/>
            <person name="Hoffmeister D."/>
            <person name="Hogberg N."/>
            <person name="James T.Y."/>
            <person name="Karlsson M."/>
            <person name="Kohler A."/>
            <person name="Kues U."/>
            <person name="Lee Y.H."/>
            <person name="Lin Y.C."/>
            <person name="Lind M."/>
            <person name="Lindquist E."/>
            <person name="Lombard V."/>
            <person name="Lucas S."/>
            <person name="Lunden K."/>
            <person name="Morin E."/>
            <person name="Murat C."/>
            <person name="Park J."/>
            <person name="Raffaello T."/>
            <person name="Rouze P."/>
            <person name="Salamov A."/>
            <person name="Schmutz J."/>
            <person name="Solheim H."/>
            <person name="Stahlberg J."/>
            <person name="Velez H."/>
            <person name="de Vries R.P."/>
            <person name="Wiebenga A."/>
            <person name="Woodward S."/>
            <person name="Yakovlev I."/>
            <person name="Garbelotto M."/>
            <person name="Martin F."/>
            <person name="Grigoriev I.V."/>
            <person name="Stenlid J."/>
        </authorList>
    </citation>
    <scope>NUCLEOTIDE SEQUENCE [LARGE SCALE GENOMIC DNA]</scope>
    <source>
        <strain evidence="1 2">TC 32-1</strain>
    </source>
</reference>
<dbReference type="AlphaFoldDB" id="W4JY24"/>
<dbReference type="InParanoid" id="W4JY24"/>
<dbReference type="EMBL" id="KI925462">
    <property type="protein sequence ID" value="ETW78482.1"/>
    <property type="molecule type" value="Genomic_DNA"/>
</dbReference>
<keyword evidence="2" id="KW-1185">Reference proteome</keyword>
<dbReference type="STRING" id="747525.W4JY24"/>
<dbReference type="KEGG" id="hir:HETIRDRAFT_108674"/>